<proteinExistence type="inferred from homology"/>
<dbReference type="InterPro" id="IPR036388">
    <property type="entry name" value="WH-like_DNA-bd_sf"/>
</dbReference>
<feature type="domain" description="HTH lysR-type" evidence="5">
    <location>
        <begin position="10"/>
        <end position="67"/>
    </location>
</feature>
<evidence type="ECO:0000313" key="6">
    <source>
        <dbReference type="EMBL" id="SDJ31886.1"/>
    </source>
</evidence>
<sequence>MSDILVRMRFDLTDLRLFLAVVDAGSITHGAADVGLSLPAASERLRDMEAAGKVKLFERGRRGVTPTEAGEALAHHARVIQRQMALMRGELGEHASGLRATVRLAANTAALTEFLPQRLGIWMAAHPRIDVELKERQSIEIAGAVAAGLVEIGILSDAVETGDLHLRPFAIDRLVVVVPRDHALAAKKRVAFEDILQQHFVGLAGGALQDHIDAQAARMGVRLKMRLRIRTFEGICQIAAAGVGLGIVPETAARRCGRSAKIAAVRLAEDWATRRLSVCVRAQEELTPPALDLFEHLASSGPHDSHGPRELT</sequence>
<evidence type="ECO:0000256" key="4">
    <source>
        <dbReference type="ARBA" id="ARBA00023163"/>
    </source>
</evidence>
<name>A0A1G8SRL5_9HYPH</name>
<evidence type="ECO:0000256" key="3">
    <source>
        <dbReference type="ARBA" id="ARBA00023125"/>
    </source>
</evidence>
<keyword evidence="2" id="KW-0805">Transcription regulation</keyword>
<dbReference type="GO" id="GO:0005829">
    <property type="term" value="C:cytosol"/>
    <property type="evidence" value="ECO:0007669"/>
    <property type="project" value="TreeGrafter"/>
</dbReference>
<dbReference type="InterPro" id="IPR005119">
    <property type="entry name" value="LysR_subst-bd"/>
</dbReference>
<dbReference type="CDD" id="cd08421">
    <property type="entry name" value="PBP2_LTTR_like_1"/>
    <property type="match status" value="1"/>
</dbReference>
<dbReference type="PANTHER" id="PTHR30419">
    <property type="entry name" value="HTH-TYPE TRANSCRIPTIONAL REGULATOR YBHD"/>
    <property type="match status" value="1"/>
</dbReference>
<dbReference type="Proteomes" id="UP000198894">
    <property type="component" value="Unassembled WGS sequence"/>
</dbReference>
<dbReference type="SUPFAM" id="SSF53850">
    <property type="entry name" value="Periplasmic binding protein-like II"/>
    <property type="match status" value="1"/>
</dbReference>
<evidence type="ECO:0000259" key="5">
    <source>
        <dbReference type="PROSITE" id="PS50931"/>
    </source>
</evidence>
<dbReference type="Pfam" id="PF03466">
    <property type="entry name" value="LysR_substrate"/>
    <property type="match status" value="1"/>
</dbReference>
<comment type="similarity">
    <text evidence="1">Belongs to the LysR transcriptional regulatory family.</text>
</comment>
<evidence type="ECO:0000313" key="7">
    <source>
        <dbReference type="Proteomes" id="UP000198894"/>
    </source>
</evidence>
<protein>
    <submittedName>
        <fullName evidence="6">DNA-binding transcriptional regulator, LysR family</fullName>
    </submittedName>
</protein>
<evidence type="ECO:0000256" key="1">
    <source>
        <dbReference type="ARBA" id="ARBA00009437"/>
    </source>
</evidence>
<keyword evidence="3 6" id="KW-0238">DNA-binding</keyword>
<dbReference type="GO" id="GO:0003700">
    <property type="term" value="F:DNA-binding transcription factor activity"/>
    <property type="evidence" value="ECO:0007669"/>
    <property type="project" value="InterPro"/>
</dbReference>
<dbReference type="AlphaFoldDB" id="A0A1G8SRL5"/>
<dbReference type="PANTHER" id="PTHR30419:SF2">
    <property type="entry name" value="LYSR FAMILY TRANSCRIPTIONAL REGULATOR"/>
    <property type="match status" value="1"/>
</dbReference>
<dbReference type="Gene3D" id="3.40.190.290">
    <property type="match status" value="1"/>
</dbReference>
<dbReference type="InterPro" id="IPR000847">
    <property type="entry name" value="LysR_HTH_N"/>
</dbReference>
<dbReference type="Pfam" id="PF00126">
    <property type="entry name" value="HTH_1"/>
    <property type="match status" value="1"/>
</dbReference>
<dbReference type="SUPFAM" id="SSF46785">
    <property type="entry name" value="Winged helix' DNA-binding domain"/>
    <property type="match status" value="1"/>
</dbReference>
<dbReference type="InterPro" id="IPR050950">
    <property type="entry name" value="HTH-type_LysR_regulators"/>
</dbReference>
<organism evidence="6 7">
    <name type="scientific">Mesorhizobium muleiense</name>
    <dbReference type="NCBI Taxonomy" id="1004279"/>
    <lineage>
        <taxon>Bacteria</taxon>
        <taxon>Pseudomonadati</taxon>
        <taxon>Pseudomonadota</taxon>
        <taxon>Alphaproteobacteria</taxon>
        <taxon>Hyphomicrobiales</taxon>
        <taxon>Phyllobacteriaceae</taxon>
        <taxon>Mesorhizobium</taxon>
    </lineage>
</organism>
<keyword evidence="4" id="KW-0804">Transcription</keyword>
<dbReference type="Gene3D" id="1.10.10.10">
    <property type="entry name" value="Winged helix-like DNA-binding domain superfamily/Winged helix DNA-binding domain"/>
    <property type="match status" value="1"/>
</dbReference>
<dbReference type="GO" id="GO:0003677">
    <property type="term" value="F:DNA binding"/>
    <property type="evidence" value="ECO:0007669"/>
    <property type="project" value="UniProtKB-KW"/>
</dbReference>
<gene>
    <name evidence="6" type="ORF">SAMN05428953_105299</name>
</gene>
<dbReference type="EMBL" id="FNEE01000005">
    <property type="protein sequence ID" value="SDJ31886.1"/>
    <property type="molecule type" value="Genomic_DNA"/>
</dbReference>
<evidence type="ECO:0000256" key="2">
    <source>
        <dbReference type="ARBA" id="ARBA00023015"/>
    </source>
</evidence>
<dbReference type="PROSITE" id="PS50931">
    <property type="entry name" value="HTH_LYSR"/>
    <property type="match status" value="1"/>
</dbReference>
<dbReference type="InterPro" id="IPR036390">
    <property type="entry name" value="WH_DNA-bd_sf"/>
</dbReference>
<reference evidence="7" key="1">
    <citation type="submission" date="2016-10" db="EMBL/GenBank/DDBJ databases">
        <authorList>
            <person name="Varghese N."/>
            <person name="Submissions S."/>
        </authorList>
    </citation>
    <scope>NUCLEOTIDE SEQUENCE [LARGE SCALE GENOMIC DNA]</scope>
    <source>
        <strain evidence="7">CGMCC 1.11022</strain>
    </source>
</reference>
<accession>A0A1G8SRL5</accession>
<keyword evidence="7" id="KW-1185">Reference proteome</keyword>